<dbReference type="AlphaFoldDB" id="A0A3P6T5M8"/>
<dbReference type="InterPro" id="IPR048994">
    <property type="entry name" value="PH-GRAM_MTMR6-9"/>
</dbReference>
<dbReference type="Pfam" id="PF06602">
    <property type="entry name" value="Myotub-related"/>
    <property type="match status" value="1"/>
</dbReference>
<evidence type="ECO:0000256" key="2">
    <source>
        <dbReference type="ARBA" id="ARBA00023098"/>
    </source>
</evidence>
<comment type="similarity">
    <text evidence="1">Belongs to the protein-tyrosine phosphatase family. Non-receptor class myotubularin subfamily.</text>
</comment>
<feature type="binding site" evidence="4">
    <location>
        <begin position="375"/>
        <end position="376"/>
    </location>
    <ligand>
        <name>substrate</name>
    </ligand>
</feature>
<name>A0A3P6T5M8_LITSI</name>
<dbReference type="Gene3D" id="1.10.510.10">
    <property type="entry name" value="Transferase(Phosphotransferase) domain 1"/>
    <property type="match status" value="1"/>
</dbReference>
<dbReference type="OrthoDB" id="271628at2759"/>
<accession>A0A3P6T5M8</accession>
<evidence type="ECO:0000259" key="5">
    <source>
        <dbReference type="PROSITE" id="PS50011"/>
    </source>
</evidence>
<dbReference type="SUPFAM" id="SSF52799">
    <property type="entry name" value="(Phosphotyrosine protein) phosphatases II"/>
    <property type="match status" value="1"/>
</dbReference>
<dbReference type="PROSITE" id="PS00383">
    <property type="entry name" value="TYR_PHOSPHATASE_1"/>
    <property type="match status" value="1"/>
</dbReference>
<keyword evidence="8" id="KW-1185">Reference proteome</keyword>
<dbReference type="InterPro" id="IPR016130">
    <property type="entry name" value="Tyr_Pase_AS"/>
</dbReference>
<proteinExistence type="inferred from homology"/>
<dbReference type="GO" id="GO:0004672">
    <property type="term" value="F:protein kinase activity"/>
    <property type="evidence" value="ECO:0007669"/>
    <property type="project" value="InterPro"/>
</dbReference>
<evidence type="ECO:0000256" key="4">
    <source>
        <dbReference type="PIRSR" id="PIRSR630564-2"/>
    </source>
</evidence>
<evidence type="ECO:0000313" key="8">
    <source>
        <dbReference type="Proteomes" id="UP000277928"/>
    </source>
</evidence>
<organism evidence="7 8">
    <name type="scientific">Litomosoides sigmodontis</name>
    <name type="common">Filarial nematode worm</name>
    <dbReference type="NCBI Taxonomy" id="42156"/>
    <lineage>
        <taxon>Eukaryota</taxon>
        <taxon>Metazoa</taxon>
        <taxon>Ecdysozoa</taxon>
        <taxon>Nematoda</taxon>
        <taxon>Chromadorea</taxon>
        <taxon>Rhabditida</taxon>
        <taxon>Spirurina</taxon>
        <taxon>Spiruromorpha</taxon>
        <taxon>Filarioidea</taxon>
        <taxon>Onchocercidae</taxon>
        <taxon>Litomosoides</taxon>
    </lineage>
</organism>
<reference evidence="7 8" key="1">
    <citation type="submission" date="2018-08" db="EMBL/GenBank/DDBJ databases">
        <authorList>
            <person name="Laetsch R D."/>
            <person name="Stevens L."/>
            <person name="Kumar S."/>
            <person name="Blaxter L. M."/>
        </authorList>
    </citation>
    <scope>NUCLEOTIDE SEQUENCE [LARGE SCALE GENOMIC DNA]</scope>
</reference>
<feature type="domain" description="Myotubularin phosphatase" evidence="6">
    <location>
        <begin position="188"/>
        <end position="602"/>
    </location>
</feature>
<dbReference type="PROSITE" id="PS50011">
    <property type="entry name" value="PROTEIN_KINASE_DOM"/>
    <property type="match status" value="1"/>
</dbReference>
<feature type="active site" description="Phosphocysteine intermediate" evidence="3">
    <location>
        <position position="436"/>
    </location>
</feature>
<dbReference type="GO" id="GO:0004438">
    <property type="term" value="F:phosphatidylinositol-3-phosphate phosphatase activity"/>
    <property type="evidence" value="ECO:0007669"/>
    <property type="project" value="TreeGrafter"/>
</dbReference>
<dbReference type="EMBL" id="UYRX01000249">
    <property type="protein sequence ID" value="VDK78529.1"/>
    <property type="molecule type" value="Genomic_DNA"/>
</dbReference>
<protein>
    <submittedName>
        <fullName evidence="7">Uncharacterized protein</fullName>
    </submittedName>
</protein>
<dbReference type="InterPro" id="IPR011009">
    <property type="entry name" value="Kinase-like_dom_sf"/>
</dbReference>
<evidence type="ECO:0000256" key="3">
    <source>
        <dbReference type="PIRSR" id="PIRSR630564-1"/>
    </source>
</evidence>
<dbReference type="InterPro" id="IPR030564">
    <property type="entry name" value="Myotubularin"/>
</dbReference>
<dbReference type="STRING" id="42156.A0A3P6T5M8"/>
<keyword evidence="2" id="KW-0443">Lipid metabolism</keyword>
<dbReference type="GO" id="GO:0106018">
    <property type="term" value="F:phosphatidylinositol-3,5-bisphosphate phosphatase activity"/>
    <property type="evidence" value="ECO:0007669"/>
    <property type="project" value="TreeGrafter"/>
</dbReference>
<feature type="binding site" evidence="4">
    <location>
        <begin position="436"/>
        <end position="442"/>
    </location>
    <ligand>
        <name>substrate</name>
    </ligand>
</feature>
<dbReference type="GO" id="GO:0005524">
    <property type="term" value="F:ATP binding"/>
    <property type="evidence" value="ECO:0007669"/>
    <property type="project" value="InterPro"/>
</dbReference>
<dbReference type="Pfam" id="PF07714">
    <property type="entry name" value="PK_Tyr_Ser-Thr"/>
    <property type="match status" value="1"/>
</dbReference>
<dbReference type="InterPro" id="IPR010569">
    <property type="entry name" value="Myotubularin-like_Pase_dom"/>
</dbReference>
<evidence type="ECO:0000256" key="1">
    <source>
        <dbReference type="ARBA" id="ARBA00007471"/>
    </source>
</evidence>
<evidence type="ECO:0000313" key="7">
    <source>
        <dbReference type="EMBL" id="VDK78529.1"/>
    </source>
</evidence>
<dbReference type="InterPro" id="IPR000719">
    <property type="entry name" value="Prot_kinase_dom"/>
</dbReference>
<feature type="domain" description="Protein kinase" evidence="5">
    <location>
        <begin position="936"/>
        <end position="1194"/>
    </location>
</feature>
<evidence type="ECO:0000259" key="6">
    <source>
        <dbReference type="PROSITE" id="PS51339"/>
    </source>
</evidence>
<dbReference type="SUPFAM" id="SSF50729">
    <property type="entry name" value="PH domain-like"/>
    <property type="match status" value="1"/>
</dbReference>
<dbReference type="PROSITE" id="PS51339">
    <property type="entry name" value="PPASE_MYOTUBULARIN"/>
    <property type="match status" value="1"/>
</dbReference>
<dbReference type="SMART" id="SM00404">
    <property type="entry name" value="PTPc_motif"/>
    <property type="match status" value="1"/>
</dbReference>
<dbReference type="GO" id="GO:0046856">
    <property type="term" value="P:phosphatidylinositol dephosphorylation"/>
    <property type="evidence" value="ECO:0007669"/>
    <property type="project" value="TreeGrafter"/>
</dbReference>
<dbReference type="Pfam" id="PF21098">
    <property type="entry name" value="PH-GRAM_MTMR6-like"/>
    <property type="match status" value="1"/>
</dbReference>
<dbReference type="PANTHER" id="PTHR10807:SF8">
    <property type="entry name" value="PHOSPHATIDYLINOSITOL-3-PHOSPHATE PHOSPHATASE"/>
    <property type="match status" value="1"/>
</dbReference>
<sequence length="1196" mass="136238">MISGELPMSLPMASSPSSEFEIARLLLIDGFKRLYERIIGRESLQDDDLILYYGLLRTVNKVQLIDRLGSEPNIVGSIHVTTSHVIFKAEDSAKEIWVPNGLIGTVEKGALSALGTPLTVKCKHFLTLTFLIARDKECQDLVGTLNKCGNPGNIIDSFAFISVNITDVFAFENKERNGDIRLNMKKRGWDRFSWVVEFARQGIGTADDQKWKITDFNTGYKVIICNRLFQYCDTYPECLCVPSSTTTQTLIGSCKFRSRARLPVLTYFHRPNAATISRLVSFQRSFLLHIGTVTKICLIQKKLSCAQPLTGFSARCVEDEMLMDAMAKTNPSSSILYLIDTRPKMNAIVNKMQGKGFENVRNYANLRFHFFDIDNIHIMRSSLNKLLDACHRSKTVTDYYKQLEASGWLRHVLSLLECGNFLATSIARGISCVVHCSDGWDRTAQSVSIAQLLLDPFFRTIRGFQILVEKDWLGFGHKFDDRCGHVGTFNEEAAREISPIFTQFLDATFQIMRQYPCAFEFNERYLIHMHEHAYSCQYGTFLGNCDKDRKDLNLAKRTQSLWAFMDDRHDDYINPLYETNKYGFLGNLNLHPSVLAVWTAMYNRFDTGILPRENTIDVALSTMEHVGVLEAHLASLQSRLAELKLLIGKQTPGSEMMGDSGHSSCISSIHTPETSKISDVLSSTHGSVTDEKGKKYSYGSEQNIQESGVYDVELPYSINKSPLPALHWQSIRSADECANIECGAEFVTRGERRLHCYSKRLGNLLEQGVIESNSVREMNTSVNEVIIDGDKCESGTSALMDLIMPSTSVNQRMRRIQEILESIPYFFNSMLDDNNLQRRLLAEPGDCFLISCSKLNDEINPESNWYLVVLESNEFILKVRVSYRDKTLKIWNEKDVTLHRYIQIRSLKPIERPWEIIPQQLSKKMAVIPQHAFPINDVFFPLGRLSQKTLNFGGDRWIPVIELSITDCSTDELKCLIAEAERRRRFGSIRIWRLWGTCTYDPGRVSLILEDVTYGSVAEFVRTSFRPQEQQCKFALQIVSGLRYLEKYSFTHYRLSIDVCLLTYNYNVKIAIYGLTAGELYPTSVDLDDVDQCRWLPPECLPSSDSAPVPYNASGMIYSFGMILWSMFHGGTLPFEDEPAANIRNRRYRVENPLYIESDLVPNGIRNVILSCCSENIAIRGHLKTIKIYLRNYFSL</sequence>
<dbReference type="Gene3D" id="2.30.29.30">
    <property type="entry name" value="Pleckstrin-homology domain (PH domain)/Phosphotyrosine-binding domain (PTB)"/>
    <property type="match status" value="1"/>
</dbReference>
<dbReference type="SUPFAM" id="SSF56112">
    <property type="entry name" value="Protein kinase-like (PK-like)"/>
    <property type="match status" value="1"/>
</dbReference>
<dbReference type="InterPro" id="IPR003595">
    <property type="entry name" value="Tyr_Pase_cat"/>
</dbReference>
<dbReference type="GO" id="GO:0005737">
    <property type="term" value="C:cytoplasm"/>
    <property type="evidence" value="ECO:0007669"/>
    <property type="project" value="TreeGrafter"/>
</dbReference>
<dbReference type="InterPro" id="IPR011993">
    <property type="entry name" value="PH-like_dom_sf"/>
</dbReference>
<dbReference type="InterPro" id="IPR001245">
    <property type="entry name" value="Ser-Thr/Tyr_kinase_cat_dom"/>
</dbReference>
<dbReference type="InterPro" id="IPR029021">
    <property type="entry name" value="Prot-tyrosine_phosphatase-like"/>
</dbReference>
<gene>
    <name evidence="7" type="ORF">NLS_LOCUS4117</name>
</gene>
<dbReference type="Proteomes" id="UP000277928">
    <property type="component" value="Unassembled WGS sequence"/>
</dbReference>
<dbReference type="PANTHER" id="PTHR10807">
    <property type="entry name" value="MYOTUBULARIN-RELATED"/>
    <property type="match status" value="1"/>
</dbReference>